<dbReference type="GO" id="GO:0005759">
    <property type="term" value="C:mitochondrial matrix"/>
    <property type="evidence" value="ECO:0007669"/>
    <property type="project" value="TreeGrafter"/>
</dbReference>
<keyword evidence="3" id="KW-1185">Reference proteome</keyword>
<dbReference type="AlphaFoldDB" id="Q4UE16"/>
<dbReference type="InterPro" id="IPR058917">
    <property type="entry name" value="RESC6_dom"/>
</dbReference>
<proteinExistence type="predicted"/>
<dbReference type="GO" id="GO:0000963">
    <property type="term" value="P:mitochondrial RNA processing"/>
    <property type="evidence" value="ECO:0007669"/>
    <property type="project" value="TreeGrafter"/>
</dbReference>
<dbReference type="GO" id="GO:0035770">
    <property type="term" value="C:ribonucleoprotein granule"/>
    <property type="evidence" value="ECO:0007669"/>
    <property type="project" value="TreeGrafter"/>
</dbReference>
<dbReference type="RefSeq" id="XP_952405.1">
    <property type="nucleotide sequence ID" value="XM_947312.1"/>
</dbReference>
<name>Q4UE16_THEAN</name>
<sequence length="565" mass="65020">MLLARFYLTSVQNCSYSYRNLDKLSLKVYYLQELSRILQSRNNDTLSHNESLKNKLVYNVDQHTFNKYDITQLTQDVNKSINNLSPSQLLSTAISYTKLHGVGKKEWKRLCYSSLKQIYSNCYNTNAISFSQVAMILYSYASKFTNEMPVTNKLLKACVKSTGSLNERDISMILYYIRRTKCVPKTLNTPQDFKNAQILRSIALCLSKEGGNKLVKMTPMGLVSIVYNFTEIGMIPWSLIYHSCNLIKKKSRYLDSKSIGFHSRSLSKLNIRDKKTLNLFVESLPKRTKIPIPTISSLLYSLAKLKYRPKACLSPLLDYTQKSIFLFDDRDLALLVYSLGQLGVKNDVLFDSISDFIKKRIDYQSPQHLSMFIRGYSRLGIYDEPLIEIILAKAIELMTGFGITQLVSVLDSLVVLGYFDHSVFSRLLEYFCTFHSEDLPEYSINQLNRIMYSIRLENPEFILNSPSYIASLFDQYQGVFMIRDLKDSSDSLFRCLKQLNVEYEIGRKVGPYVPDTVIDGNMCIDILSKGSVCPLTGSFLGSVNMTERHMNILGYKYIKIRKEEW</sequence>
<dbReference type="GeneID" id="3862328"/>
<dbReference type="PANTHER" id="PTHR21228">
    <property type="entry name" value="FAST LEU-RICH DOMAIN-CONTAINING"/>
    <property type="match status" value="1"/>
</dbReference>
<gene>
    <name evidence="2" type="ORF">TA12485</name>
</gene>
<dbReference type="VEuPathDB" id="PiroplasmaDB:TA12485"/>
<dbReference type="eggNOG" id="ENOG502QYFU">
    <property type="taxonomic scope" value="Eukaryota"/>
</dbReference>
<dbReference type="KEGG" id="tan:TA12485"/>
<dbReference type="PROSITE" id="PS51286">
    <property type="entry name" value="RAP"/>
    <property type="match status" value="1"/>
</dbReference>
<protein>
    <recommendedName>
        <fullName evidence="1">RAP domain-containing protein</fullName>
    </recommendedName>
</protein>
<evidence type="ECO:0000313" key="3">
    <source>
        <dbReference type="Proteomes" id="UP000001950"/>
    </source>
</evidence>
<dbReference type="GO" id="GO:0044528">
    <property type="term" value="P:regulation of mitochondrial mRNA stability"/>
    <property type="evidence" value="ECO:0007669"/>
    <property type="project" value="TreeGrafter"/>
</dbReference>
<dbReference type="InterPro" id="IPR050870">
    <property type="entry name" value="FAST_kinase"/>
</dbReference>
<dbReference type="GO" id="GO:0003723">
    <property type="term" value="F:RNA binding"/>
    <property type="evidence" value="ECO:0007669"/>
    <property type="project" value="TreeGrafter"/>
</dbReference>
<dbReference type="Pfam" id="PF26188">
    <property type="entry name" value="RESC6"/>
    <property type="match status" value="1"/>
</dbReference>
<evidence type="ECO:0000313" key="2">
    <source>
        <dbReference type="EMBL" id="CAI74673.1"/>
    </source>
</evidence>
<dbReference type="OrthoDB" id="9985850at2759"/>
<dbReference type="PANTHER" id="PTHR21228:SF40">
    <property type="entry name" value="LD45607P"/>
    <property type="match status" value="1"/>
</dbReference>
<dbReference type="OMA" id="CKYILLN"/>
<dbReference type="STRING" id="5874.Q4UE16"/>
<reference evidence="2 3" key="1">
    <citation type="journal article" date="2005" name="Science">
        <title>Genome of the host-cell transforming parasite Theileria annulata compared with T. parva.</title>
        <authorList>
            <person name="Pain A."/>
            <person name="Renauld H."/>
            <person name="Berriman M."/>
            <person name="Murphy L."/>
            <person name="Yeats C.A."/>
            <person name="Weir W."/>
            <person name="Kerhornou A."/>
            <person name="Aslett M."/>
            <person name="Bishop R."/>
            <person name="Bouchier C."/>
            <person name="Cochet M."/>
            <person name="Coulson R.M.R."/>
            <person name="Cronin A."/>
            <person name="de Villiers E.P."/>
            <person name="Fraser A."/>
            <person name="Fosker N."/>
            <person name="Gardner M."/>
            <person name="Goble A."/>
            <person name="Griffiths-Jones S."/>
            <person name="Harris D.E."/>
            <person name="Katzer F."/>
            <person name="Larke N."/>
            <person name="Lord A."/>
            <person name="Maser P."/>
            <person name="McKellar S."/>
            <person name="Mooney P."/>
            <person name="Morton F."/>
            <person name="Nene V."/>
            <person name="O'Neil S."/>
            <person name="Price C."/>
            <person name="Quail M.A."/>
            <person name="Rabbinowitsch E."/>
            <person name="Rawlings N.D."/>
            <person name="Rutter S."/>
            <person name="Saunders D."/>
            <person name="Seeger K."/>
            <person name="Shah T."/>
            <person name="Squares R."/>
            <person name="Squares S."/>
            <person name="Tivey A."/>
            <person name="Walker A.R."/>
            <person name="Woodward J."/>
            <person name="Dobbelaere D.A.E."/>
            <person name="Langsley G."/>
            <person name="Rajandream M.A."/>
            <person name="McKeever D."/>
            <person name="Shiels B."/>
            <person name="Tait A."/>
            <person name="Barrell B.G."/>
            <person name="Hall N."/>
        </authorList>
    </citation>
    <scope>NUCLEOTIDE SEQUENCE [LARGE SCALE GENOMIC DNA]</scope>
    <source>
        <strain evidence="3">Ankara</strain>
    </source>
</reference>
<dbReference type="InterPro" id="IPR013584">
    <property type="entry name" value="RAP"/>
</dbReference>
<accession>Q4UE16</accession>
<dbReference type="Proteomes" id="UP000001950">
    <property type="component" value="Chromosome 2"/>
</dbReference>
<evidence type="ECO:0000259" key="1">
    <source>
        <dbReference type="PROSITE" id="PS51286"/>
    </source>
</evidence>
<dbReference type="EMBL" id="CR940348">
    <property type="protein sequence ID" value="CAI74673.1"/>
    <property type="molecule type" value="Genomic_DNA"/>
</dbReference>
<feature type="domain" description="RAP" evidence="1">
    <location>
        <begin position="522"/>
        <end position="565"/>
    </location>
</feature>
<organism evidence="2 3">
    <name type="scientific">Theileria annulata</name>
    <dbReference type="NCBI Taxonomy" id="5874"/>
    <lineage>
        <taxon>Eukaryota</taxon>
        <taxon>Sar</taxon>
        <taxon>Alveolata</taxon>
        <taxon>Apicomplexa</taxon>
        <taxon>Aconoidasida</taxon>
        <taxon>Piroplasmida</taxon>
        <taxon>Theileriidae</taxon>
        <taxon>Theileria</taxon>
    </lineage>
</organism>
<dbReference type="InParanoid" id="Q4UE16"/>